<dbReference type="EC" id="2.7.8.33" evidence="2"/>
<organism evidence="2 3">
    <name type="scientific">Klebsiella pneumoniae</name>
    <dbReference type="NCBI Taxonomy" id="573"/>
    <lineage>
        <taxon>Bacteria</taxon>
        <taxon>Pseudomonadati</taxon>
        <taxon>Pseudomonadota</taxon>
        <taxon>Gammaproteobacteria</taxon>
        <taxon>Enterobacterales</taxon>
        <taxon>Enterobacteriaceae</taxon>
        <taxon>Klebsiella/Raoultella group</taxon>
        <taxon>Klebsiella</taxon>
        <taxon>Klebsiella pneumoniae complex</taxon>
    </lineage>
</organism>
<keyword evidence="1" id="KW-0472">Membrane</keyword>
<gene>
    <name evidence="2" type="primary">wecA_1</name>
    <name evidence="2" type="ORF">NCTC13635_03386</name>
</gene>
<name>A0A447RTL1_KLEPN</name>
<evidence type="ECO:0000313" key="2">
    <source>
        <dbReference type="EMBL" id="VEB03122.1"/>
    </source>
</evidence>
<keyword evidence="1" id="KW-1133">Transmembrane helix</keyword>
<keyword evidence="1" id="KW-0812">Transmembrane</keyword>
<feature type="transmembrane region" description="Helical" evidence="1">
    <location>
        <begin position="33"/>
        <end position="54"/>
    </location>
</feature>
<evidence type="ECO:0000313" key="3">
    <source>
        <dbReference type="Proteomes" id="UP000282433"/>
    </source>
</evidence>
<dbReference type="AlphaFoldDB" id="A0A447RTL1"/>
<dbReference type="EMBL" id="LR134162">
    <property type="protein sequence ID" value="VEB03122.1"/>
    <property type="molecule type" value="Genomic_DNA"/>
</dbReference>
<keyword evidence="2" id="KW-0808">Transferase</keyword>
<proteinExistence type="predicted"/>
<sequence length="87" mass="9880">MYRRLRKGMSPFSPDRQHIHHLIMRAGFTSRQAFVLITLAAALLALVGVVAEYTRIVPEWVMLISLLVAFFLYGYCIKRAWKSGAPG</sequence>
<reference evidence="2 3" key="1">
    <citation type="submission" date="2018-12" db="EMBL/GenBank/DDBJ databases">
        <authorList>
            <consortium name="Pathogen Informatics"/>
        </authorList>
    </citation>
    <scope>NUCLEOTIDE SEQUENCE [LARGE SCALE GENOMIC DNA]</scope>
    <source>
        <strain evidence="2 3">NCTC13635</strain>
    </source>
</reference>
<evidence type="ECO:0000256" key="1">
    <source>
        <dbReference type="SAM" id="Phobius"/>
    </source>
</evidence>
<dbReference type="GO" id="GO:0036380">
    <property type="term" value="F:UDP-N-acetylglucosamine-undecaprenyl-phosphate N-acetylglucosaminephosphotransferase activity"/>
    <property type="evidence" value="ECO:0007669"/>
    <property type="project" value="UniProtKB-EC"/>
</dbReference>
<protein>
    <submittedName>
        <fullName evidence="2">Undecaprenyl-phosphate N-acetylglucosaminyl 1-phosphate transferase</fullName>
        <ecNumber evidence="2">2.7.8.33</ecNumber>
    </submittedName>
</protein>
<feature type="transmembrane region" description="Helical" evidence="1">
    <location>
        <begin position="60"/>
        <end position="77"/>
    </location>
</feature>
<accession>A0A447RTL1</accession>
<dbReference type="Proteomes" id="UP000282433">
    <property type="component" value="Chromosome"/>
</dbReference>